<name>A0A183P6R6_9TREM</name>
<sequence>MPERRLPRRAMLTGVGDGWNRVRGGQTKTCHQSTKSLTSSLSHELAVSYTLDRIKEFDDFPLRGFPGLLVLNNTSL</sequence>
<reference evidence="1 2" key="1">
    <citation type="submission" date="2018-11" db="EMBL/GenBank/DDBJ databases">
        <authorList>
            <consortium name="Pathogen Informatics"/>
        </authorList>
    </citation>
    <scope>NUCLEOTIDE SEQUENCE [LARGE SCALE GENOMIC DNA]</scope>
    <source>
        <strain>Denwood</strain>
        <strain evidence="2">Zambia</strain>
    </source>
</reference>
<accession>A0A183P6R6</accession>
<organism evidence="1 2">
    <name type="scientific">Schistosoma mattheei</name>
    <dbReference type="NCBI Taxonomy" id="31246"/>
    <lineage>
        <taxon>Eukaryota</taxon>
        <taxon>Metazoa</taxon>
        <taxon>Spiralia</taxon>
        <taxon>Lophotrochozoa</taxon>
        <taxon>Platyhelminthes</taxon>
        <taxon>Trematoda</taxon>
        <taxon>Digenea</taxon>
        <taxon>Strigeidida</taxon>
        <taxon>Schistosomatoidea</taxon>
        <taxon>Schistosomatidae</taxon>
        <taxon>Schistosoma</taxon>
    </lineage>
</organism>
<dbReference type="AlphaFoldDB" id="A0A183P6R6"/>
<gene>
    <name evidence="1" type="ORF">SMTD_LOCUS10052</name>
</gene>
<evidence type="ECO:0000313" key="2">
    <source>
        <dbReference type="Proteomes" id="UP000269396"/>
    </source>
</evidence>
<dbReference type="EMBL" id="UZAL01030221">
    <property type="protein sequence ID" value="VDP52690.1"/>
    <property type="molecule type" value="Genomic_DNA"/>
</dbReference>
<proteinExistence type="predicted"/>
<keyword evidence="2" id="KW-1185">Reference proteome</keyword>
<evidence type="ECO:0000313" key="1">
    <source>
        <dbReference type="EMBL" id="VDP52690.1"/>
    </source>
</evidence>
<dbReference type="Proteomes" id="UP000269396">
    <property type="component" value="Unassembled WGS sequence"/>
</dbReference>
<protein>
    <submittedName>
        <fullName evidence="1">Uncharacterized protein</fullName>
    </submittedName>
</protein>